<feature type="region of interest" description="Disordered" evidence="3">
    <location>
        <begin position="527"/>
        <end position="586"/>
    </location>
</feature>
<dbReference type="AlphaFoldDB" id="A0ABD2LZL0"/>
<dbReference type="SMART" id="SM00329">
    <property type="entry name" value="BPI2"/>
    <property type="match status" value="1"/>
</dbReference>
<name>A0ABD2LZL0_9BILA</name>
<evidence type="ECO:0000259" key="5">
    <source>
        <dbReference type="SMART" id="SM00329"/>
    </source>
</evidence>
<evidence type="ECO:0000256" key="1">
    <source>
        <dbReference type="ARBA" id="ARBA00007292"/>
    </source>
</evidence>
<evidence type="ECO:0008006" key="8">
    <source>
        <dbReference type="Google" id="ProtNLM"/>
    </source>
</evidence>
<keyword evidence="2" id="KW-1015">Disulfide bond</keyword>
<dbReference type="Pfam" id="PF02886">
    <property type="entry name" value="LBP_BPI_CETP_C"/>
    <property type="match status" value="1"/>
</dbReference>
<dbReference type="Pfam" id="PF01273">
    <property type="entry name" value="LBP_BPI_CETP"/>
    <property type="match status" value="1"/>
</dbReference>
<evidence type="ECO:0000259" key="4">
    <source>
        <dbReference type="SMART" id="SM00328"/>
    </source>
</evidence>
<feature type="domain" description="Lipid-binding serum glycoprotein C-terminal" evidence="5">
    <location>
        <begin position="720"/>
        <end position="964"/>
    </location>
</feature>
<dbReference type="EMBL" id="JBICBT010000207">
    <property type="protein sequence ID" value="KAL3120690.1"/>
    <property type="molecule type" value="Genomic_DNA"/>
</dbReference>
<accession>A0ABD2LZL0</accession>
<feature type="region of interest" description="Disordered" evidence="3">
    <location>
        <begin position="170"/>
        <end position="237"/>
    </location>
</feature>
<dbReference type="InterPro" id="IPR017943">
    <property type="entry name" value="Bactericidal_perm-incr_a/b_dom"/>
</dbReference>
<feature type="compositionally biased region" description="Low complexity" evidence="3">
    <location>
        <begin position="557"/>
        <end position="576"/>
    </location>
</feature>
<dbReference type="Proteomes" id="UP001620626">
    <property type="component" value="Unassembled WGS sequence"/>
</dbReference>
<keyword evidence="7" id="KW-1185">Reference proteome</keyword>
<protein>
    <recommendedName>
        <fullName evidence="8">BPI2 domain-containing protein</fullName>
    </recommendedName>
</protein>
<feature type="compositionally biased region" description="Low complexity" evidence="3">
    <location>
        <begin position="180"/>
        <end position="217"/>
    </location>
</feature>
<evidence type="ECO:0000256" key="2">
    <source>
        <dbReference type="ARBA" id="ARBA00023157"/>
    </source>
</evidence>
<comment type="caution">
    <text evidence="6">The sequence shown here is derived from an EMBL/GenBank/DDBJ whole genome shotgun (WGS) entry which is preliminary data.</text>
</comment>
<dbReference type="Gene3D" id="3.15.20.10">
    <property type="entry name" value="Bactericidal permeability-increasing protein, domain 2"/>
    <property type="match status" value="1"/>
</dbReference>
<proteinExistence type="inferred from homology"/>
<dbReference type="SMART" id="SM00328">
    <property type="entry name" value="BPI1"/>
    <property type="match status" value="1"/>
</dbReference>
<dbReference type="InterPro" id="IPR032942">
    <property type="entry name" value="BPI/LBP/Plunc"/>
</dbReference>
<organism evidence="6 7">
    <name type="scientific">Heterodera trifolii</name>
    <dbReference type="NCBI Taxonomy" id="157864"/>
    <lineage>
        <taxon>Eukaryota</taxon>
        <taxon>Metazoa</taxon>
        <taxon>Ecdysozoa</taxon>
        <taxon>Nematoda</taxon>
        <taxon>Chromadorea</taxon>
        <taxon>Rhabditida</taxon>
        <taxon>Tylenchina</taxon>
        <taxon>Tylenchomorpha</taxon>
        <taxon>Tylenchoidea</taxon>
        <taxon>Heteroderidae</taxon>
        <taxon>Heteroderinae</taxon>
        <taxon>Heterodera</taxon>
    </lineage>
</organism>
<reference evidence="6 7" key="1">
    <citation type="submission" date="2024-10" db="EMBL/GenBank/DDBJ databases">
        <authorList>
            <person name="Kim D."/>
        </authorList>
    </citation>
    <scope>NUCLEOTIDE SEQUENCE [LARGE SCALE GENOMIC DNA]</scope>
    <source>
        <strain evidence="6">BH-2024</strain>
    </source>
</reference>
<feature type="domain" description="Lipid-binding serum glycoprotein N-terminal" evidence="4">
    <location>
        <begin position="265"/>
        <end position="493"/>
    </location>
</feature>
<evidence type="ECO:0000313" key="6">
    <source>
        <dbReference type="EMBL" id="KAL3120690.1"/>
    </source>
</evidence>
<dbReference type="PANTHER" id="PTHR10504:SF144">
    <property type="entry name" value="BPI1 DOMAIN-CONTAINING PROTEIN"/>
    <property type="match status" value="1"/>
</dbReference>
<comment type="similarity">
    <text evidence="1">Belongs to the BPI/LBP/Plunc superfamily. BPI/LBP family.</text>
</comment>
<feature type="compositionally biased region" description="Polar residues" evidence="3">
    <location>
        <begin position="527"/>
        <end position="540"/>
    </location>
</feature>
<sequence length="981" mass="105902">MNQNWIGLGGMNHVLIAQPEKAFGGINSVPPRPSGGRSQPNSGERFTPAEAEEAFPRAQFASPARLQMFGVMNGNTADVARQWALIFSRAQTKKASRNFQSYHSLTVCSGIMTWREWSAIRLLLRLDLVLLSIAPLFLLISLSSQDGPYRPVSHLLPHRSVRSDVPLALLPDSPIERPKQGQQAQNQQQRRSTSTQKRNTLQGTAVSAKSASGGAKVARTHRSKTNERTERCSPAAGHCVPPGGGPAYHSALADGVKGYPGIKARMNPRTFQYLSDIALGVLNYQIKRARLPNINQCLPQLNGCVQVYNLYVSRYRCPQRVTVYPAPPNLIVLDVQNLDIGVTGNLGGQIVILLPLALFGIIQVNAYQLNVRVGIYLVRGPSGCPQIRVASCAASVGYVDVYIQNGGLLGDIANSQFRGKISEMVRQQIPGQICQRLPSMLDEQANPKLCSKIPQFIPVRKMLEVAISATGLGNMLGGTAQCPASCNFVKRKVVAQAAPKVNATLALPPALNGKNEKTKLENIAQTTPVNTTSAQPQNAKGVTAAKGTVNSGKTENSRSVAANSALALSSASPRPVHTQQRRDMSHHPQLVAPLAPRAMRPVRATALATFVRSRREPLSGTEDRARSDRATVSDSGRLAFVDPGENLCANCPNTGTQDNLMSSILQSMDMSKLDNIFLDVRLLNTHATNRDYTIEVVGEFSVGGSGGTPFGAFPMQFPDYAGAKMADILISDFTINSLFYHLQSVDFLRIRMGPETPKYGELMKTTCSSEEDTGLEDHGVETEDGAAAVAVRVKRQDAGDLTSLGVCLGDILPAVREQYPNQLVYVIIHTIRAPSIILSSQNGGVALLNFLVDVDFYIQSTNQRVGTIRIASDVRITIRTNGAHVTGHADVVSMHLEDVGNQLGLPQDALDNLGTLGRDLMLKSINDKLEQGTTLNVPPGTGGIPINIVDPVPHILDHAILIESDFTMDTSQLGGSEPCEY</sequence>
<dbReference type="InterPro" id="IPR017942">
    <property type="entry name" value="Lipid-bd_serum_glycop_N"/>
</dbReference>
<dbReference type="PANTHER" id="PTHR10504">
    <property type="entry name" value="BACTERICIDAL PERMEABILITY-INCREASING BPI PROTEIN-RELATED"/>
    <property type="match status" value="1"/>
</dbReference>
<dbReference type="InterPro" id="IPR001124">
    <property type="entry name" value="Lipid-bd_serum_glycop_C"/>
</dbReference>
<gene>
    <name evidence="6" type="ORF">niasHT_007982</name>
</gene>
<dbReference type="Gene3D" id="3.15.10.10">
    <property type="entry name" value="Bactericidal permeability-increasing protein, domain 1"/>
    <property type="match status" value="1"/>
</dbReference>
<evidence type="ECO:0000256" key="3">
    <source>
        <dbReference type="SAM" id="MobiDB-lite"/>
    </source>
</evidence>
<feature type="region of interest" description="Disordered" evidence="3">
    <location>
        <begin position="25"/>
        <end position="49"/>
    </location>
</feature>
<dbReference type="SUPFAM" id="SSF55394">
    <property type="entry name" value="Bactericidal permeability-increasing protein, BPI"/>
    <property type="match status" value="2"/>
</dbReference>
<evidence type="ECO:0000313" key="7">
    <source>
        <dbReference type="Proteomes" id="UP001620626"/>
    </source>
</evidence>